<evidence type="ECO:0000256" key="1">
    <source>
        <dbReference type="SAM" id="Phobius"/>
    </source>
</evidence>
<proteinExistence type="predicted"/>
<keyword evidence="1" id="KW-0472">Membrane</keyword>
<protein>
    <submittedName>
        <fullName evidence="2">Uncharacterized protein</fullName>
    </submittedName>
</protein>
<keyword evidence="1" id="KW-0812">Transmembrane</keyword>
<reference evidence="2" key="1">
    <citation type="submission" date="2020-01" db="EMBL/GenBank/DDBJ databases">
        <authorList>
            <person name="Meier V. D."/>
            <person name="Meier V D."/>
        </authorList>
    </citation>
    <scope>NUCLEOTIDE SEQUENCE</scope>
    <source>
        <strain evidence="2">HLG_WM_MAG_02</strain>
    </source>
</reference>
<feature type="transmembrane region" description="Helical" evidence="1">
    <location>
        <begin position="29"/>
        <end position="49"/>
    </location>
</feature>
<dbReference type="EMBL" id="CACVAZ010000014">
    <property type="protein sequence ID" value="CAA6803799.1"/>
    <property type="molecule type" value="Genomic_DNA"/>
</dbReference>
<gene>
    <name evidence="2" type="ORF">HELGO_WM10765</name>
</gene>
<name>A0A6S6SG14_9BACT</name>
<accession>A0A6S6SG14</accession>
<keyword evidence="1" id="KW-1133">Transmembrane helix</keyword>
<organism evidence="2">
    <name type="scientific">uncultured Sulfurovum sp</name>
    <dbReference type="NCBI Taxonomy" id="269237"/>
    <lineage>
        <taxon>Bacteria</taxon>
        <taxon>Pseudomonadati</taxon>
        <taxon>Campylobacterota</taxon>
        <taxon>Epsilonproteobacteria</taxon>
        <taxon>Campylobacterales</taxon>
        <taxon>Sulfurovaceae</taxon>
        <taxon>Sulfurovum</taxon>
        <taxon>environmental samples</taxon>
    </lineage>
</organism>
<dbReference type="AlphaFoldDB" id="A0A6S6SG14"/>
<sequence length="107" mass="12448">MFSKKNDYRNAIRYIENSASGEIKLRNKILFIFNFIFLGFLTYVMFNYLQSNTNTFSFPVFKEAVLGVSETVDEVALENVKMIKVLMPRPSIQSQPFYTEAMATSEY</sequence>
<evidence type="ECO:0000313" key="2">
    <source>
        <dbReference type="EMBL" id="CAA6803799.1"/>
    </source>
</evidence>